<proteinExistence type="predicted"/>
<name>A0A0E4HCZ3_9BACL</name>
<gene>
    <name evidence="1" type="ORF">PRIO_5247</name>
</gene>
<reference evidence="2" key="1">
    <citation type="submission" date="2015-03" db="EMBL/GenBank/DDBJ databases">
        <authorList>
            <person name="Wibberg D."/>
        </authorList>
    </citation>
    <scope>NUCLEOTIDE SEQUENCE [LARGE SCALE GENOMIC DNA]</scope>
</reference>
<dbReference type="HOGENOM" id="CLU_3202926_0_0_9"/>
<dbReference type="EMBL" id="LN831776">
    <property type="protein sequence ID" value="CQR57646.1"/>
    <property type="molecule type" value="Genomic_DNA"/>
</dbReference>
<evidence type="ECO:0000313" key="1">
    <source>
        <dbReference type="EMBL" id="CQR57646.1"/>
    </source>
</evidence>
<sequence>MYVLGDEAFLIASAGDSVRRGIHLFQNKIKIRNYGGLFNEYKSRH</sequence>
<organism evidence="1 2">
    <name type="scientific">Paenibacillus riograndensis SBR5</name>
    <dbReference type="NCBI Taxonomy" id="1073571"/>
    <lineage>
        <taxon>Bacteria</taxon>
        <taxon>Bacillati</taxon>
        <taxon>Bacillota</taxon>
        <taxon>Bacilli</taxon>
        <taxon>Bacillales</taxon>
        <taxon>Paenibacillaceae</taxon>
        <taxon>Paenibacillus</taxon>
        <taxon>Paenibacillus sonchi group</taxon>
    </lineage>
</organism>
<accession>A0A0E4HCZ3</accession>
<dbReference type="AlphaFoldDB" id="A0A0E4HCZ3"/>
<dbReference type="KEGG" id="pri:PRIO_5247"/>
<evidence type="ECO:0000313" key="2">
    <source>
        <dbReference type="Proteomes" id="UP000033163"/>
    </source>
</evidence>
<dbReference type="Proteomes" id="UP000033163">
    <property type="component" value="Chromosome I"/>
</dbReference>
<protein>
    <submittedName>
        <fullName evidence="1">Uncharacterized protein</fullName>
    </submittedName>
</protein>